<dbReference type="EMBL" id="FOAG01000003">
    <property type="protein sequence ID" value="SEL01424.1"/>
    <property type="molecule type" value="Genomic_DNA"/>
</dbReference>
<gene>
    <name evidence="2" type="ORF">SAMN05443999_103116</name>
</gene>
<accession>A0A1H7LR45</accession>
<dbReference type="AlphaFoldDB" id="A0A1H7LR45"/>
<dbReference type="Pfam" id="PF19834">
    <property type="entry name" value="DUF6314"/>
    <property type="match status" value="1"/>
</dbReference>
<protein>
    <recommendedName>
        <fullName evidence="1">DUF6314 domain-containing protein</fullName>
    </recommendedName>
</protein>
<organism evidence="2 3">
    <name type="scientific">Roseovarius azorensis</name>
    <dbReference type="NCBI Taxonomy" id="1287727"/>
    <lineage>
        <taxon>Bacteria</taxon>
        <taxon>Pseudomonadati</taxon>
        <taxon>Pseudomonadota</taxon>
        <taxon>Alphaproteobacteria</taxon>
        <taxon>Rhodobacterales</taxon>
        <taxon>Roseobacteraceae</taxon>
        <taxon>Roseovarius</taxon>
    </lineage>
</organism>
<reference evidence="2 3" key="1">
    <citation type="submission" date="2016-10" db="EMBL/GenBank/DDBJ databases">
        <authorList>
            <person name="de Groot N.N."/>
        </authorList>
    </citation>
    <scope>NUCLEOTIDE SEQUENCE [LARGE SCALE GENOMIC DNA]</scope>
    <source>
        <strain evidence="2 3">DSM 100674</strain>
    </source>
</reference>
<dbReference type="OrthoDB" id="7351979at2"/>
<feature type="domain" description="DUF6314" evidence="1">
    <location>
        <begin position="9"/>
        <end position="132"/>
    </location>
</feature>
<evidence type="ECO:0000259" key="1">
    <source>
        <dbReference type="Pfam" id="PF19834"/>
    </source>
</evidence>
<evidence type="ECO:0000313" key="2">
    <source>
        <dbReference type="EMBL" id="SEL01424.1"/>
    </source>
</evidence>
<name>A0A1H7LR45_9RHOB</name>
<dbReference type="InterPro" id="IPR045632">
    <property type="entry name" value="DUF6314"/>
</dbReference>
<proteinExistence type="predicted"/>
<dbReference type="Proteomes" id="UP000199582">
    <property type="component" value="Unassembled WGS sequence"/>
</dbReference>
<sequence>MRSRQLSDFEGAWAFRREIVETQGGRVLVAGHAVWLPADGGLICDETGEMHLPSHAPMQVTRRYRWEADLTVRFADGRFFHRVPGEGGDVSHWCDPDHYDGTYDFSDWPAFAVVWRVHGPRKDYRMHTRYWREGGTGYFGDADGN</sequence>
<evidence type="ECO:0000313" key="3">
    <source>
        <dbReference type="Proteomes" id="UP000199582"/>
    </source>
</evidence>
<dbReference type="STRING" id="1287727.SAMN05443999_103116"/>
<keyword evidence="3" id="KW-1185">Reference proteome</keyword>